<dbReference type="PANTHER" id="PTHR47505:SF1">
    <property type="entry name" value="DNA UTILIZATION PROTEIN YHGH"/>
    <property type="match status" value="1"/>
</dbReference>
<accession>A0AAX2J202</accession>
<dbReference type="AlphaFoldDB" id="A0AAX2J202"/>
<dbReference type="SUPFAM" id="SSF53271">
    <property type="entry name" value="PRTase-like"/>
    <property type="match status" value="1"/>
</dbReference>
<dbReference type="InterPro" id="IPR051910">
    <property type="entry name" value="ComF/GntX_DNA_util-trans"/>
</dbReference>
<dbReference type="CDD" id="cd06223">
    <property type="entry name" value="PRTases_typeI"/>
    <property type="match status" value="1"/>
</dbReference>
<dbReference type="PANTHER" id="PTHR47505">
    <property type="entry name" value="DNA UTILIZATION PROTEIN YHGH"/>
    <property type="match status" value="1"/>
</dbReference>
<comment type="similarity">
    <text evidence="1">Belongs to the ComF/GntX family.</text>
</comment>
<gene>
    <name evidence="2" type="ORF">NCTC10529_00364</name>
</gene>
<evidence type="ECO:0000256" key="1">
    <source>
        <dbReference type="ARBA" id="ARBA00008007"/>
    </source>
</evidence>
<dbReference type="Proteomes" id="UP000248598">
    <property type="component" value="Chromosome 1"/>
</dbReference>
<dbReference type="EMBL" id="LS483426">
    <property type="protein sequence ID" value="SQH24207.1"/>
    <property type="molecule type" value="Genomic_DNA"/>
</dbReference>
<sequence>MPCAACQQQPPAYLHFWASADYVSPLPELLHRWKHLRQTAYHSVFTWLMQHNPPAWLPECDADCVLAMPISRQRRLLRGFNQCDELANWITQRYTIPVLPSKNVIRRHKVAQSTLNRAERQQNIQGIFLPTESVKNRKILIVDDICTTKSTISELASSLHQSGATAVYAWVVACN</sequence>
<organism evidence="2 3">
    <name type="scientific">Kingella kingae</name>
    <dbReference type="NCBI Taxonomy" id="504"/>
    <lineage>
        <taxon>Bacteria</taxon>
        <taxon>Pseudomonadati</taxon>
        <taxon>Pseudomonadota</taxon>
        <taxon>Betaproteobacteria</taxon>
        <taxon>Neisseriales</taxon>
        <taxon>Neisseriaceae</taxon>
        <taxon>Kingella</taxon>
    </lineage>
</organism>
<protein>
    <submittedName>
        <fullName evidence="2">DNA utilization protein GntX</fullName>
    </submittedName>
</protein>
<dbReference type="Gene3D" id="3.40.50.2020">
    <property type="match status" value="1"/>
</dbReference>
<reference evidence="2 3" key="1">
    <citation type="submission" date="2018-06" db="EMBL/GenBank/DDBJ databases">
        <authorList>
            <consortium name="Pathogen Informatics"/>
            <person name="Doyle S."/>
        </authorList>
    </citation>
    <scope>NUCLEOTIDE SEQUENCE [LARGE SCALE GENOMIC DNA]</scope>
    <source>
        <strain evidence="2 3">NCTC10529</strain>
    </source>
</reference>
<name>A0AAX2J202_KINKI</name>
<evidence type="ECO:0000313" key="3">
    <source>
        <dbReference type="Proteomes" id="UP000248598"/>
    </source>
</evidence>
<dbReference type="InterPro" id="IPR029057">
    <property type="entry name" value="PRTase-like"/>
</dbReference>
<evidence type="ECO:0000313" key="2">
    <source>
        <dbReference type="EMBL" id="SQH24207.1"/>
    </source>
</evidence>
<proteinExistence type="inferred from homology"/>
<dbReference type="InterPro" id="IPR000836">
    <property type="entry name" value="PRTase_dom"/>
</dbReference>